<dbReference type="Proteomes" id="UP000276568">
    <property type="component" value="Unassembled WGS sequence"/>
</dbReference>
<dbReference type="InterPro" id="IPR002611">
    <property type="entry name" value="IstB_ATP-bd"/>
</dbReference>
<dbReference type="InterPro" id="IPR003593">
    <property type="entry name" value="AAA+_ATPase"/>
</dbReference>
<dbReference type="InterPro" id="IPR047661">
    <property type="entry name" value="IstB"/>
</dbReference>
<dbReference type="EMBL" id="RJQC01000002">
    <property type="protein sequence ID" value="RNM30130.1"/>
    <property type="molecule type" value="Genomic_DNA"/>
</dbReference>
<dbReference type="AlphaFoldDB" id="A0A3N0I0Y7"/>
<dbReference type="NCBIfam" id="NF038214">
    <property type="entry name" value="IS21_help_AAA"/>
    <property type="match status" value="1"/>
</dbReference>
<dbReference type="OrthoDB" id="9776217at2"/>
<reference evidence="5 6" key="1">
    <citation type="submission" date="2018-11" db="EMBL/GenBank/DDBJ databases">
        <title>Clostridium sp. nov., a member of the family Erysipelotrichaceae isolated from pig faeces.</title>
        <authorList>
            <person name="Chang Y.-H."/>
        </authorList>
    </citation>
    <scope>NUCLEOTIDE SEQUENCE [LARGE SCALE GENOMIC DNA]</scope>
    <source>
        <strain evidence="5 6">YH-panp20</strain>
    </source>
</reference>
<dbReference type="PANTHER" id="PTHR30050">
    <property type="entry name" value="CHROMOSOMAL REPLICATION INITIATOR PROTEIN DNAA"/>
    <property type="match status" value="1"/>
</dbReference>
<evidence type="ECO:0000256" key="3">
    <source>
        <dbReference type="ARBA" id="ARBA00022840"/>
    </source>
</evidence>
<dbReference type="Gene3D" id="3.40.50.300">
    <property type="entry name" value="P-loop containing nucleotide triphosphate hydrolases"/>
    <property type="match status" value="1"/>
</dbReference>
<protein>
    <submittedName>
        <fullName evidence="5">AAA family ATPase</fullName>
    </submittedName>
</protein>
<evidence type="ECO:0000256" key="2">
    <source>
        <dbReference type="ARBA" id="ARBA00022741"/>
    </source>
</evidence>
<accession>A0A3N0I0Y7</accession>
<dbReference type="CDD" id="cd00009">
    <property type="entry name" value="AAA"/>
    <property type="match status" value="1"/>
</dbReference>
<keyword evidence="2" id="KW-0547">Nucleotide-binding</keyword>
<gene>
    <name evidence="5" type="ORF">EDX97_04825</name>
</gene>
<dbReference type="SMART" id="SM00382">
    <property type="entry name" value="AAA"/>
    <property type="match status" value="1"/>
</dbReference>
<keyword evidence="3" id="KW-0067">ATP-binding</keyword>
<evidence type="ECO:0000256" key="1">
    <source>
        <dbReference type="ARBA" id="ARBA00008059"/>
    </source>
</evidence>
<dbReference type="RefSeq" id="WP_128520060.1">
    <property type="nucleotide sequence ID" value="NZ_RJQC01000002.1"/>
</dbReference>
<comment type="caution">
    <text evidence="5">The sequence shown here is derived from an EMBL/GenBank/DDBJ whole genome shotgun (WGS) entry which is preliminary data.</text>
</comment>
<organism evidence="5 6">
    <name type="scientific">Absicoccus porci</name>
    <dbReference type="NCBI Taxonomy" id="2486576"/>
    <lineage>
        <taxon>Bacteria</taxon>
        <taxon>Bacillati</taxon>
        <taxon>Bacillota</taxon>
        <taxon>Erysipelotrichia</taxon>
        <taxon>Erysipelotrichales</taxon>
        <taxon>Erysipelotrichaceae</taxon>
        <taxon>Absicoccus</taxon>
    </lineage>
</organism>
<dbReference type="GO" id="GO:0005524">
    <property type="term" value="F:ATP binding"/>
    <property type="evidence" value="ECO:0007669"/>
    <property type="project" value="UniProtKB-KW"/>
</dbReference>
<sequence>MSIKESAYILRLPFIRNNYEECAKEARLKDMSFEDFLEELLKNEVELRTRNSIKTRIRRAKFPYQMILQDYQREHLSIEIRQKIHELETLEFIDNKQNIILIGNPGTGKTALSIALGTEACQQGKKVLFVSIPTLLIELKEAMNQNQITMYKRKFESYDLIILDELGYCTFDQERGEILFNLLSSRNEKGAMIITSNLTFDRWNEVFKDQVLTGAIIDRLAYMSYLIDMSGDSYRTLATKNWNTKNGSTTNQ</sequence>
<feature type="domain" description="AAA+ ATPase" evidence="4">
    <location>
        <begin position="95"/>
        <end position="228"/>
    </location>
</feature>
<dbReference type="GO" id="GO:0006260">
    <property type="term" value="P:DNA replication"/>
    <property type="evidence" value="ECO:0007669"/>
    <property type="project" value="TreeGrafter"/>
</dbReference>
<evidence type="ECO:0000313" key="6">
    <source>
        <dbReference type="Proteomes" id="UP000276568"/>
    </source>
</evidence>
<evidence type="ECO:0000259" key="4">
    <source>
        <dbReference type="SMART" id="SM00382"/>
    </source>
</evidence>
<dbReference type="SUPFAM" id="SSF52540">
    <property type="entry name" value="P-loop containing nucleoside triphosphate hydrolases"/>
    <property type="match status" value="1"/>
</dbReference>
<proteinExistence type="inferred from homology"/>
<comment type="similarity">
    <text evidence="1">Belongs to the IS21/IS1162 putative ATP-binding protein family.</text>
</comment>
<name>A0A3N0I0Y7_9FIRM</name>
<dbReference type="PIRSF" id="PIRSF003073">
    <property type="entry name" value="DNAC_TnpB_IstB"/>
    <property type="match status" value="1"/>
</dbReference>
<dbReference type="PANTHER" id="PTHR30050:SF4">
    <property type="entry name" value="ATP-BINDING PROTEIN RV3427C IN INSERTION SEQUENCE-RELATED"/>
    <property type="match status" value="1"/>
</dbReference>
<keyword evidence="6" id="KW-1185">Reference proteome</keyword>
<dbReference type="Pfam" id="PF01695">
    <property type="entry name" value="IstB_IS21"/>
    <property type="match status" value="1"/>
</dbReference>
<evidence type="ECO:0000313" key="5">
    <source>
        <dbReference type="EMBL" id="RNM30130.1"/>
    </source>
</evidence>
<dbReference type="InterPro" id="IPR027417">
    <property type="entry name" value="P-loop_NTPase"/>
</dbReference>
<dbReference type="InterPro" id="IPR028350">
    <property type="entry name" value="DNAC/IstB-like"/>
</dbReference>